<protein>
    <submittedName>
        <fullName evidence="7">Protein kinase</fullName>
    </submittedName>
</protein>
<dbReference type="GO" id="GO:0005524">
    <property type="term" value="F:ATP binding"/>
    <property type="evidence" value="ECO:0007669"/>
    <property type="project" value="UniProtKB-KW"/>
</dbReference>
<keyword evidence="4" id="KW-0067">ATP-binding</keyword>
<dbReference type="SUPFAM" id="SSF56112">
    <property type="entry name" value="Protein kinase-like (PK-like)"/>
    <property type="match status" value="1"/>
</dbReference>
<keyword evidence="2" id="KW-0378">Hydrolase</keyword>
<dbReference type="GO" id="GO:0004672">
    <property type="term" value="F:protein kinase activity"/>
    <property type="evidence" value="ECO:0007669"/>
    <property type="project" value="InterPro"/>
</dbReference>
<keyword evidence="1" id="KW-0547">Nucleotide-binding</keyword>
<dbReference type="CDD" id="cd18808">
    <property type="entry name" value="SF1_C_Upf1"/>
    <property type="match status" value="1"/>
</dbReference>
<gene>
    <name evidence="7" type="ORF">F1193_12885</name>
</gene>
<evidence type="ECO:0000256" key="3">
    <source>
        <dbReference type="ARBA" id="ARBA00022806"/>
    </source>
</evidence>
<keyword evidence="7" id="KW-0418">Kinase</keyword>
<proteinExistence type="predicted"/>
<organism evidence="7 8">
    <name type="scientific">Blastochloris sulfoviridis</name>
    <dbReference type="NCBI Taxonomy" id="50712"/>
    <lineage>
        <taxon>Bacteria</taxon>
        <taxon>Pseudomonadati</taxon>
        <taxon>Pseudomonadota</taxon>
        <taxon>Alphaproteobacteria</taxon>
        <taxon>Hyphomicrobiales</taxon>
        <taxon>Blastochloridaceae</taxon>
        <taxon>Blastochloris</taxon>
    </lineage>
</organism>
<dbReference type="Gene3D" id="1.10.510.10">
    <property type="entry name" value="Transferase(Phosphotransferase) domain 1"/>
    <property type="match status" value="1"/>
</dbReference>
<evidence type="ECO:0000313" key="8">
    <source>
        <dbReference type="Proteomes" id="UP000323886"/>
    </source>
</evidence>
<dbReference type="InterPro" id="IPR041679">
    <property type="entry name" value="DNA2/NAM7-like_C"/>
</dbReference>
<reference evidence="7 8" key="1">
    <citation type="submission" date="2019-09" db="EMBL/GenBank/DDBJ databases">
        <title>Draft Whole-Genome sequence of Blastochloris sulfoviridis DSM 729.</title>
        <authorList>
            <person name="Meyer T.E."/>
            <person name="Kyndt J.A."/>
        </authorList>
    </citation>
    <scope>NUCLEOTIDE SEQUENCE [LARGE SCALE GENOMIC DNA]</scope>
    <source>
        <strain evidence="7 8">DSM 729</strain>
    </source>
</reference>
<feature type="coiled-coil region" evidence="5">
    <location>
        <begin position="1057"/>
        <end position="1084"/>
    </location>
</feature>
<dbReference type="InterPro" id="IPR049468">
    <property type="entry name" value="Restrct_endonuc-II-like_dom"/>
</dbReference>
<accession>A0A5M6HT43</accession>
<dbReference type="OrthoDB" id="9757917at2"/>
<dbReference type="GO" id="GO:0016787">
    <property type="term" value="F:hydrolase activity"/>
    <property type="evidence" value="ECO:0007669"/>
    <property type="project" value="UniProtKB-KW"/>
</dbReference>
<keyword evidence="3" id="KW-0347">Helicase</keyword>
<keyword evidence="8" id="KW-1185">Reference proteome</keyword>
<evidence type="ECO:0000256" key="1">
    <source>
        <dbReference type="ARBA" id="ARBA00022741"/>
    </source>
</evidence>
<dbReference type="Proteomes" id="UP000323886">
    <property type="component" value="Unassembled WGS sequence"/>
</dbReference>
<feature type="domain" description="Protein kinase" evidence="6">
    <location>
        <begin position="110"/>
        <end position="354"/>
    </location>
</feature>
<evidence type="ECO:0000259" key="6">
    <source>
        <dbReference type="PROSITE" id="PS50011"/>
    </source>
</evidence>
<dbReference type="PROSITE" id="PS50011">
    <property type="entry name" value="PROTEIN_KINASE_DOM"/>
    <property type="match status" value="1"/>
</dbReference>
<dbReference type="SMART" id="SM00220">
    <property type="entry name" value="S_TKc"/>
    <property type="match status" value="1"/>
</dbReference>
<evidence type="ECO:0000313" key="7">
    <source>
        <dbReference type="EMBL" id="KAA5599010.1"/>
    </source>
</evidence>
<keyword evidence="7" id="KW-0808">Transferase</keyword>
<comment type="caution">
    <text evidence="7">The sequence shown here is derived from an EMBL/GenBank/DDBJ whole genome shotgun (WGS) entry which is preliminary data.</text>
</comment>
<dbReference type="InterPro" id="IPR047187">
    <property type="entry name" value="SF1_C_Upf1"/>
</dbReference>
<dbReference type="GO" id="GO:0043139">
    <property type="term" value="F:5'-3' DNA helicase activity"/>
    <property type="evidence" value="ECO:0007669"/>
    <property type="project" value="TreeGrafter"/>
</dbReference>
<name>A0A5M6HT43_9HYPH</name>
<evidence type="ECO:0000256" key="2">
    <source>
        <dbReference type="ARBA" id="ARBA00022801"/>
    </source>
</evidence>
<evidence type="ECO:0000256" key="5">
    <source>
        <dbReference type="SAM" id="Coils"/>
    </source>
</evidence>
<dbReference type="EMBL" id="VWPL01000025">
    <property type="protein sequence ID" value="KAA5599010.1"/>
    <property type="molecule type" value="Genomic_DNA"/>
</dbReference>
<dbReference type="InterPro" id="IPR000719">
    <property type="entry name" value="Prot_kinase_dom"/>
</dbReference>
<dbReference type="InterPro" id="IPR050534">
    <property type="entry name" value="Coronavir_polyprotein_1ab"/>
</dbReference>
<dbReference type="Gene3D" id="3.40.50.300">
    <property type="entry name" value="P-loop containing nucleotide triphosphate hydrolases"/>
    <property type="match status" value="3"/>
</dbReference>
<dbReference type="Pfam" id="PF18741">
    <property type="entry name" value="MTES_1575"/>
    <property type="match status" value="1"/>
</dbReference>
<evidence type="ECO:0000256" key="4">
    <source>
        <dbReference type="ARBA" id="ARBA00022840"/>
    </source>
</evidence>
<dbReference type="PANTHER" id="PTHR43788">
    <property type="entry name" value="DNA2/NAM7 HELICASE FAMILY MEMBER"/>
    <property type="match status" value="1"/>
</dbReference>
<keyword evidence="5" id="KW-0175">Coiled coil</keyword>
<sequence>MVRRCPNCGSDRQVSELFCDNLHHGAPCQWPLASEAIREKGTPVEETPVPPAVPAGLAAALRRCVNGHVMDAGDEICLACGADPAPAAAPADDLADDAADEAPLGAIAGWSLLRRRPAALAEPPYACFEARGPDGRMVLATLYQLGAEPDPTVHDVLRRMPLDHIPELIETGRHDGRAYEVTELIAGGTLADAGFAGSTDPARLRRIVDELGRALAGFAEVGLRHRDINPRTVCVRTAEPLDLLVTSFGSARLSDFDLESVAPLELTRYSAPEAIVGAVSAASDWWSLGMIVLEQATAGRCFDGVDDQAFRLHVVTRGVPLPEDLDPDVRLLLRGLLARDPLKRWSAAQVRAWLDGEAVEAPDSPATDAEPAGPGLALAGRVYTRPDAFALAAAEAGNWDAARDLLLRGAVATWLEACRFDPKRVSLVRRIGADERLAEDFRHALALLALNPALPLTVRGEIVTPAWLLAHPAEGYDIITGEVTHHLERMEREPWLVRLRARAEAVRERAKILDIVLDEERVRVAMLASSRANLEAERDAIRQVFPDTDHAGLASIVERGRLSDEDLIILVGAATGQFLPIANLVSTAGELAAGMGVAFDAPAASALLVRPRREIFGLVDGRTANFARCGIPRIDEWADIFRVERRLPLPRAVILLLTVPADAWREPPKQQYVATLLAHLEKRVSGTVSRGPLARFTIGKTTPRVDLFELGTALRPAEALLNHILSRAEVPVPLDPAGYLADENRESRFRRLINHAETFRRDTGLDGRTLGFPFLVVRDGGRVDGEREARPRVAPVLLWPVDIKLPVGASAATIAFDGEREEVRLNPALEGILGAGAFQTWQAARNELLGRASLRVGEVIDAFGVLAAPRSRELDRLPSKDAKVPPGTFELVCAAALFNAEFTGQSVAADLRQMARMPPTGTGLDAALRIAPEPPVPQPLAPVRERDRFVIVESDPSQDAAILRGRAAPGLLVEGPPGTGKSQTIVNVVADAIGRGETVLVVCQKQAALKVVQKRLDAEGLGDRLFHVVDANRDREAIVRALRDQLGAARAASAVRVAGLKRQREDAAARIETLEGEIDRHHQAFHLVDDITGLSYRDLLAALIGLEAQGTVVDAPGLRPLFQALGRGRMAAIEEVCSSLARLWLDAAFEDSPLEVLRPFSADASVAQAFKADLSAFIKAEVARRDGLAATTGAFDVDEPEAHAAWLAANGAMLEGMPDLTRQGLAAWLDLFRPNLDGKAPGIEAIRTLETVEAELRALDPAHHDAALFAPAAALAPAALQALYAAAHRAAAPASFFGRLNPARWSARRRCRTFLAGLGDATDDTRMARLRDALGLERNLRPLRAQVEEVRATLRLASPEQPPALAALARDAAAILGTLRQVAPVAEAVLACPRPEAATAVARAGTPGGFVALRHAFETAFARHAARARSGTALVALESWFSPSWLEEMQRRIQRNEDSTDSLASVVGALGSLEAYQRFRTRAAGLDADVLQVFRVLRPKEAALRALAPSDLDGVVRRTLQREALLAWKGRLEAARPDLLFEREEIARKIEVLAALDREFRTINRELLRHDLDPARLGSILAWDGITRLRGPRARRLRQILDEGADLGLMRLRPIWLMNPDVVSRVLPLKAGLFDLVVYDEASQMPVEHAMPSLFRAKRILVAGDEKQMPPTSFFSGRIDDDEDDGAEIDGLDEGLTAAEREAQEESWNRREVKDCPDLLQLARGVLPTAILQIHYRSKYRELIGYSNAAFYKGDLSVPARHPEAEVRRVRPVEVIRADGVYEGQTNVAEAERVVAWLAETWAAPDEPPSIGVVTFNRKQADLIEDLLEKRAEADPGFLQAYRRERDRTQNREDMGFFVKNVENVQGDERDVIVFSTTFGRDRHGAFRRNFGVLGQAGGERRLNVAVTRARAKVVLITSMPVGDVSDWLASGRAPGKPRDYLQAYLDYAARLSAGDIDAARRSAARLSPRLSSPRHGVAAQDGDGFVDSIETYLRELGYDPVPAAEGDAFGLDFAVEDPRTGLFGIGIECDAPRHGLLERARAREIWRPDVLRRAIPVVHRVSSHAWYHRPDDERRRLGAALRAALG</sequence>
<dbReference type="PANTHER" id="PTHR43788:SF8">
    <property type="entry name" value="DNA-BINDING PROTEIN SMUBP-2"/>
    <property type="match status" value="1"/>
</dbReference>
<dbReference type="Pfam" id="PF13087">
    <property type="entry name" value="AAA_12"/>
    <property type="match status" value="1"/>
</dbReference>
<dbReference type="SUPFAM" id="SSF52540">
    <property type="entry name" value="P-loop containing nucleoside triphosphate hydrolases"/>
    <property type="match status" value="1"/>
</dbReference>
<dbReference type="InterPro" id="IPR027417">
    <property type="entry name" value="P-loop_NTPase"/>
</dbReference>
<dbReference type="Pfam" id="PF00069">
    <property type="entry name" value="Pkinase"/>
    <property type="match status" value="1"/>
</dbReference>
<dbReference type="InterPro" id="IPR011009">
    <property type="entry name" value="Kinase-like_dom_sf"/>
</dbReference>